<dbReference type="HOGENOM" id="CLU_438720_0_0_1"/>
<dbReference type="VEuPathDB" id="FungiDB:HMPREF1541_07509"/>
<protein>
    <submittedName>
        <fullName evidence="2">Uncharacterized protein</fullName>
    </submittedName>
</protein>
<accession>W2RN26</accession>
<dbReference type="AlphaFoldDB" id="W2RN26"/>
<reference evidence="2 3" key="1">
    <citation type="submission" date="2013-03" db="EMBL/GenBank/DDBJ databases">
        <title>The Genome Sequence of Phialophora europaea CBS 101466.</title>
        <authorList>
            <consortium name="The Broad Institute Genomics Platform"/>
            <person name="Cuomo C."/>
            <person name="de Hoog S."/>
            <person name="Gorbushina A."/>
            <person name="Walker B."/>
            <person name="Young S.K."/>
            <person name="Zeng Q."/>
            <person name="Gargeya S."/>
            <person name="Fitzgerald M."/>
            <person name="Haas B."/>
            <person name="Abouelleil A."/>
            <person name="Allen A.W."/>
            <person name="Alvarado L."/>
            <person name="Arachchi H.M."/>
            <person name="Berlin A.M."/>
            <person name="Chapman S.B."/>
            <person name="Gainer-Dewar J."/>
            <person name="Goldberg J."/>
            <person name="Griggs A."/>
            <person name="Gujja S."/>
            <person name="Hansen M."/>
            <person name="Howarth C."/>
            <person name="Imamovic A."/>
            <person name="Ireland A."/>
            <person name="Larimer J."/>
            <person name="McCowan C."/>
            <person name="Murphy C."/>
            <person name="Pearson M."/>
            <person name="Poon T.W."/>
            <person name="Priest M."/>
            <person name="Roberts A."/>
            <person name="Saif S."/>
            <person name="Shea T."/>
            <person name="Sisk P."/>
            <person name="Sykes S."/>
            <person name="Wortman J."/>
            <person name="Nusbaum C."/>
            <person name="Birren B."/>
        </authorList>
    </citation>
    <scope>NUCLEOTIDE SEQUENCE [LARGE SCALE GENOMIC DNA]</scope>
    <source>
        <strain evidence="2 3">CBS 101466</strain>
    </source>
</reference>
<dbReference type="InParanoid" id="W2RN26"/>
<dbReference type="RefSeq" id="XP_008720055.1">
    <property type="nucleotide sequence ID" value="XM_008721833.1"/>
</dbReference>
<evidence type="ECO:0000313" key="3">
    <source>
        <dbReference type="Proteomes" id="UP000030752"/>
    </source>
</evidence>
<dbReference type="GeneID" id="19974848"/>
<feature type="region of interest" description="Disordered" evidence="1">
    <location>
        <begin position="482"/>
        <end position="505"/>
    </location>
</feature>
<dbReference type="Proteomes" id="UP000030752">
    <property type="component" value="Unassembled WGS sequence"/>
</dbReference>
<dbReference type="EMBL" id="KB822723">
    <property type="protein sequence ID" value="ETN37886.1"/>
    <property type="molecule type" value="Genomic_DNA"/>
</dbReference>
<proteinExistence type="predicted"/>
<evidence type="ECO:0000256" key="1">
    <source>
        <dbReference type="SAM" id="MobiDB-lite"/>
    </source>
</evidence>
<name>W2RN26_CYPE1</name>
<feature type="region of interest" description="Disordered" evidence="1">
    <location>
        <begin position="367"/>
        <end position="399"/>
    </location>
</feature>
<sequence length="623" mass="69445">MNRAEDRDRVRAALHGGDEGMAARRVTFMPYLGDGRSRPQWLHVTHAMAEELRRGNDIVDGQGGTVRSVDGRAEAQGDGGTNDDGISPWVTLTMPPNGAGEPRWQPLTPPAASQAVRLVEHHAMSAATYAGISVQTWRRRISSPTHDSHDSQVESSSHPPPSIIPTIEPRRPTPRIPQRRRHPDLMEQARLHEQLIWTQRAQDGGLTQQQRELYFGAQPLLASVPEERRQEAEREYAARIARAREDEGGARSEFEETSHVPRRRLYLTGSAGALVGGTYGAANSGLRFGLGQIDGVDERPEAIVRFAEAGEDWVPRSLRVLTRGDVDTALDEAQVLPASRYDGGGADRAAPLGEDRSLHDTATVAQESLLDEEDESSSEVTVRPTSPNRGPSTVEDMPLVPVNRSRGENREAWELVSPHRTTSSSLETLREPSPHINGDAAHAGNDGPIAALVNCPCHEEHQWTRVSSVPTHRTIQMHDKETLAQQRDSRLHRATPQVDGDQREDLSEDTLEILVTFESCAHSLAVFVERLDYQDANQITARCGCHGFDRCLVAARRAMSTQECLVCRIHRKRGEWAKMTGHEESERFPWFERYVRCIDGRREWQLWPFGAKSSRPETGSIRH</sequence>
<dbReference type="OrthoDB" id="10658334at2759"/>
<keyword evidence="3" id="KW-1185">Reference proteome</keyword>
<feature type="compositionally biased region" description="Basic and acidic residues" evidence="1">
    <location>
        <begin position="482"/>
        <end position="491"/>
    </location>
</feature>
<organism evidence="2 3">
    <name type="scientific">Cyphellophora europaea (strain CBS 101466)</name>
    <name type="common">Phialophora europaea</name>
    <dbReference type="NCBI Taxonomy" id="1220924"/>
    <lineage>
        <taxon>Eukaryota</taxon>
        <taxon>Fungi</taxon>
        <taxon>Dikarya</taxon>
        <taxon>Ascomycota</taxon>
        <taxon>Pezizomycotina</taxon>
        <taxon>Eurotiomycetes</taxon>
        <taxon>Chaetothyriomycetidae</taxon>
        <taxon>Chaetothyriales</taxon>
        <taxon>Cyphellophoraceae</taxon>
        <taxon>Cyphellophora</taxon>
    </lineage>
</organism>
<gene>
    <name evidence="2" type="ORF">HMPREF1541_07509</name>
</gene>
<evidence type="ECO:0000313" key="2">
    <source>
        <dbReference type="EMBL" id="ETN37886.1"/>
    </source>
</evidence>
<feature type="region of interest" description="Disordered" evidence="1">
    <location>
        <begin position="142"/>
        <end position="178"/>
    </location>
</feature>